<name>A0A4Q1KKT3_9SPHN</name>
<evidence type="ECO:0000313" key="2">
    <source>
        <dbReference type="Proteomes" id="UP000290958"/>
    </source>
</evidence>
<dbReference type="OrthoDB" id="9815163at2"/>
<reference evidence="2" key="1">
    <citation type="submission" date="2019-01" db="EMBL/GenBank/DDBJ databases">
        <title>Cytophagaceae bacterium strain CAR-16.</title>
        <authorList>
            <person name="Chen W.-M."/>
        </authorList>
    </citation>
    <scope>NUCLEOTIDE SEQUENCE [LARGE SCALE GENOMIC DNA]</scope>
    <source>
        <strain evidence="2">CHR27</strain>
    </source>
</reference>
<keyword evidence="2" id="KW-1185">Reference proteome</keyword>
<accession>A0A4Q1KKT3</accession>
<organism evidence="1 2">
    <name type="scientific">Sphingobium fluviale</name>
    <dbReference type="NCBI Taxonomy" id="2506423"/>
    <lineage>
        <taxon>Bacteria</taxon>
        <taxon>Pseudomonadati</taxon>
        <taxon>Pseudomonadota</taxon>
        <taxon>Alphaproteobacteria</taxon>
        <taxon>Sphingomonadales</taxon>
        <taxon>Sphingomonadaceae</taxon>
        <taxon>Sphingobium</taxon>
    </lineage>
</organism>
<comment type="caution">
    <text evidence="1">The sequence shown here is derived from an EMBL/GenBank/DDBJ whole genome shotgun (WGS) entry which is preliminary data.</text>
</comment>
<dbReference type="AlphaFoldDB" id="A0A4Q1KKT3"/>
<protein>
    <submittedName>
        <fullName evidence="1">Uncharacterized protein</fullName>
    </submittedName>
</protein>
<gene>
    <name evidence="1" type="ORF">EQG66_04100</name>
</gene>
<proteinExistence type="predicted"/>
<evidence type="ECO:0000313" key="1">
    <source>
        <dbReference type="EMBL" id="RXR30501.1"/>
    </source>
</evidence>
<sequence length="67" mass="7528">MTEIFASAFISILNVVRLSGSDFWLTPVSLRRFYQPLSAMFVGVPLYQAEEGLCTRLAPTWHLPGQP</sequence>
<dbReference type="EMBL" id="SBKP01000002">
    <property type="protein sequence ID" value="RXR30501.1"/>
    <property type="molecule type" value="Genomic_DNA"/>
</dbReference>
<dbReference type="RefSeq" id="WP_129403251.1">
    <property type="nucleotide sequence ID" value="NZ_SBKP01000002.1"/>
</dbReference>
<dbReference type="Proteomes" id="UP000290958">
    <property type="component" value="Unassembled WGS sequence"/>
</dbReference>